<name>A0A9X1L0T9_9BACT</name>
<accession>A0A9X1L0T9</accession>
<evidence type="ECO:0000259" key="1">
    <source>
        <dbReference type="Pfam" id="PF01368"/>
    </source>
</evidence>
<dbReference type="Pfam" id="PF01368">
    <property type="entry name" value="DHH"/>
    <property type="match status" value="1"/>
</dbReference>
<dbReference type="PANTHER" id="PTHR47618">
    <property type="entry name" value="BIFUNCTIONAL OLIGORIBONUCLEASE AND PAP PHOSPHATASE NRNA"/>
    <property type="match status" value="1"/>
</dbReference>
<protein>
    <submittedName>
        <fullName evidence="3">Bifunctional oligoribonuclease/PAP phosphatase NrnA</fullName>
    </submittedName>
</protein>
<gene>
    <name evidence="3" type="ORF">LDX50_24925</name>
</gene>
<dbReference type="InterPro" id="IPR051319">
    <property type="entry name" value="Oligoribo/pAp-PDE_c-di-AMP_PDE"/>
</dbReference>
<proteinExistence type="predicted"/>
<dbReference type="Gene3D" id="3.10.310.30">
    <property type="match status" value="1"/>
</dbReference>
<comment type="caution">
    <text evidence="3">The sequence shown here is derived from an EMBL/GenBank/DDBJ whole genome shotgun (WGS) entry which is preliminary data.</text>
</comment>
<dbReference type="Proteomes" id="UP001139409">
    <property type="component" value="Unassembled WGS sequence"/>
</dbReference>
<dbReference type="PANTHER" id="PTHR47618:SF1">
    <property type="entry name" value="BIFUNCTIONAL OLIGORIBONUCLEASE AND PAP PHOSPHATASE NRNA"/>
    <property type="match status" value="1"/>
</dbReference>
<evidence type="ECO:0000313" key="3">
    <source>
        <dbReference type="EMBL" id="MCA6078139.1"/>
    </source>
</evidence>
<keyword evidence="4" id="KW-1185">Reference proteome</keyword>
<dbReference type="InterPro" id="IPR038763">
    <property type="entry name" value="DHH_sf"/>
</dbReference>
<dbReference type="EMBL" id="JAIXNE010000005">
    <property type="protein sequence ID" value="MCA6078139.1"/>
    <property type="molecule type" value="Genomic_DNA"/>
</dbReference>
<feature type="domain" description="DDH" evidence="1">
    <location>
        <begin position="16"/>
        <end position="168"/>
    </location>
</feature>
<dbReference type="AlphaFoldDB" id="A0A9X1L0T9"/>
<dbReference type="InterPro" id="IPR003156">
    <property type="entry name" value="DHHA1_dom"/>
</dbReference>
<sequence>MQNIEAFKAFLSKPQRVVITTHHKPDADALGSSLALASYLKKKGHQVHVITPTDYPDFLRWMAGNDEVIIYNENQQDHCAALVADATLIFCLDFSSLDRINELGAEVRESKAKKVLIDHHLEPEDFADFVKWTTEAAATAELIYELIYDLGDESLIDKSIAESLYAGIMTDTGSFHHPNTTKNVFRVCGELVGLGADTARVSKLIYDSNSVDRIKFIGFALSERLTVIPELRTAYFVISADDLKKYHSRTGDTEGLVNYALSIEGIIFAAVIIDRTEAIKMSFRSIGDFSVNTFARKHFEGGGHKNAAGGKSDESLEKTVSKFEALLKDYKKELTTTIVEYAD</sequence>
<evidence type="ECO:0000313" key="4">
    <source>
        <dbReference type="Proteomes" id="UP001139409"/>
    </source>
</evidence>
<dbReference type="Pfam" id="PF02272">
    <property type="entry name" value="DHHA1"/>
    <property type="match status" value="1"/>
</dbReference>
<dbReference type="InterPro" id="IPR001667">
    <property type="entry name" value="DDH_dom"/>
</dbReference>
<reference evidence="3" key="1">
    <citation type="submission" date="2021-09" db="EMBL/GenBank/DDBJ databases">
        <title>Fulvivirga sp. isolated from coastal sediment.</title>
        <authorList>
            <person name="Yu H."/>
        </authorList>
    </citation>
    <scope>NUCLEOTIDE SEQUENCE</scope>
    <source>
        <strain evidence="3">1062</strain>
    </source>
</reference>
<dbReference type="Gene3D" id="3.90.1640.10">
    <property type="entry name" value="inorganic pyrophosphatase (n-terminal core)"/>
    <property type="match status" value="1"/>
</dbReference>
<dbReference type="RefSeq" id="WP_225698994.1">
    <property type="nucleotide sequence ID" value="NZ_JAIXNE010000005.1"/>
</dbReference>
<organism evidence="3 4">
    <name type="scientific">Fulvivirga sedimenti</name>
    <dbReference type="NCBI Taxonomy" id="2879465"/>
    <lineage>
        <taxon>Bacteria</taxon>
        <taxon>Pseudomonadati</taxon>
        <taxon>Bacteroidota</taxon>
        <taxon>Cytophagia</taxon>
        <taxon>Cytophagales</taxon>
        <taxon>Fulvivirgaceae</taxon>
        <taxon>Fulvivirga</taxon>
    </lineage>
</organism>
<dbReference type="SUPFAM" id="SSF64182">
    <property type="entry name" value="DHH phosphoesterases"/>
    <property type="match status" value="1"/>
</dbReference>
<dbReference type="GO" id="GO:0003676">
    <property type="term" value="F:nucleic acid binding"/>
    <property type="evidence" value="ECO:0007669"/>
    <property type="project" value="InterPro"/>
</dbReference>
<feature type="domain" description="DHHA1" evidence="2">
    <location>
        <begin position="250"/>
        <end position="329"/>
    </location>
</feature>
<evidence type="ECO:0000259" key="2">
    <source>
        <dbReference type="Pfam" id="PF02272"/>
    </source>
</evidence>